<proteinExistence type="predicted"/>
<dbReference type="PATRIC" id="fig|1365251.3.peg.2374"/>
<dbReference type="SUPFAM" id="SSF53850">
    <property type="entry name" value="Periplasmic binding protein-like II"/>
    <property type="match status" value="1"/>
</dbReference>
<dbReference type="EMBL" id="AUXZ01000073">
    <property type="protein sequence ID" value="KZN50744.1"/>
    <property type="molecule type" value="Genomic_DNA"/>
</dbReference>
<dbReference type="Proteomes" id="UP000076503">
    <property type="component" value="Unassembled WGS sequence"/>
</dbReference>
<evidence type="ECO:0000313" key="3">
    <source>
        <dbReference type="Proteomes" id="UP000076503"/>
    </source>
</evidence>
<comment type="caution">
    <text evidence="2">The sequence shown here is derived from an EMBL/GenBank/DDBJ whole genome shotgun (WGS) entry which is preliminary data.</text>
</comment>
<dbReference type="Pfam" id="PF00497">
    <property type="entry name" value="SBP_bac_3"/>
    <property type="match status" value="1"/>
</dbReference>
<evidence type="ECO:0000259" key="1">
    <source>
        <dbReference type="Pfam" id="PF00497"/>
    </source>
</evidence>
<organism evidence="2 3">
    <name type="scientific">Pseudoalteromonas luteoviolacea H33</name>
    <dbReference type="NCBI Taxonomy" id="1365251"/>
    <lineage>
        <taxon>Bacteria</taxon>
        <taxon>Pseudomonadati</taxon>
        <taxon>Pseudomonadota</taxon>
        <taxon>Gammaproteobacteria</taxon>
        <taxon>Alteromonadales</taxon>
        <taxon>Pseudoalteromonadaceae</taxon>
        <taxon>Pseudoalteromonas</taxon>
    </lineage>
</organism>
<feature type="domain" description="Solute-binding protein family 3/N-terminal" evidence="1">
    <location>
        <begin position="44"/>
        <end position="125"/>
    </location>
</feature>
<dbReference type="AlphaFoldDB" id="A0A167EH76"/>
<dbReference type="InterPro" id="IPR001638">
    <property type="entry name" value="Solute-binding_3/MltF_N"/>
</dbReference>
<reference evidence="2 3" key="1">
    <citation type="submission" date="2013-07" db="EMBL/GenBank/DDBJ databases">
        <title>Comparative Genomic and Metabolomic Analysis of Twelve Strains of Pseudoalteromonas luteoviolacea.</title>
        <authorList>
            <person name="Vynne N.G."/>
            <person name="Mansson M."/>
            <person name="Gram L."/>
        </authorList>
    </citation>
    <scope>NUCLEOTIDE SEQUENCE [LARGE SCALE GENOMIC DNA]</scope>
    <source>
        <strain evidence="2 3">H33</strain>
    </source>
</reference>
<gene>
    <name evidence="2" type="ORF">N476_15760</name>
</gene>
<sequence>MTAFNLTITLFMMRPMLFLLVVVLTVCGALLPLNAHASIKPRVTILVDDSYPPYSYESNGYLYGIYIEQVRLAARRLSDHYQVILEPIPWKRGVAAMENGEAFAILPPYIHKDKRPYIWPYSVPLGEEAVVAFCNPGVTLNNILSRSTQKPPINIGINAGFLILDEELALAREKGLIKIWENKDTLTNIKKLSKLRLDCYVNDRLSTLMGFESVKKERDDINVRQFSEHRVVLSRTAHIGYTRGNGNKYPFKYDFIKKMDEALLNVQKQMRK</sequence>
<protein>
    <recommendedName>
        <fullName evidence="1">Solute-binding protein family 3/N-terminal domain-containing protein</fullName>
    </recommendedName>
</protein>
<name>A0A167EH76_9GAMM</name>
<dbReference type="Gene3D" id="3.40.190.10">
    <property type="entry name" value="Periplasmic binding protein-like II"/>
    <property type="match status" value="1"/>
</dbReference>
<evidence type="ECO:0000313" key="2">
    <source>
        <dbReference type="EMBL" id="KZN50744.1"/>
    </source>
</evidence>
<accession>A0A167EH76</accession>